<gene>
    <name evidence="1" type="ORF">NJ959_09715</name>
</gene>
<dbReference type="Proteomes" id="UP001204953">
    <property type="component" value="Unassembled WGS sequence"/>
</dbReference>
<sequence length="699" mass="79534">MTSINEIIKREVNPFDLINLKPGNFWAEKQESTLTVDSIHQEVVVEVEGILDLVANDNRSRTLLLLGDSGSGKSHLLGRIKRTFNSKAFFAYISPWADSDYIWRHTLRYTVDSLMQTPEGAEESQLMLWLKGLSAFTKRSIKQRIFDDHVWQLLQSDRKKFIKHLKTTYQTERIYNSDRFFGVLHDLADPELYLSACEWLRGDDLSDESMADINVKHSIDSEDAAKNILANFGKISTATHPIVLCFDQLDNIPKLPDGFQDFQSLFNVNTTIHNDGLKNFLIVISLITDTWRRNRDRIQQADKVRSERAIQLKRITLDQASALWAYRLQPLHSQANPQPDSPIFPLTRQLLEEEFPGGKTLPRYALNLGKQEYHNYKNKLLINITPPPTKDEKTVVGDKNPVEVGKKLTGAAETRVAAEEKLAEFKLLWQDEYKKNQSKITKITILSAPEIVRMLQESLAALEITDIKPKLLSGNSASYSLSYQHNGKQIGIVWTEDANMRSFCSVMNACQKAVEENTSITLFLIRAAGVGQPKLEGNKIYRKVFNNSQHHHIKPNLLSVHYLATYHSLVNSALASELVVAGKTVNLEQLQSLIRESKILHNCNLLQELGIVYEKPKDRENDKSEALNKEVKDFLLNLITTQGLLSKTILIQNSIHQYPQINQSQVENLIQQLCESKQVSIINPNEPPEEHLVCLIPQG</sequence>
<name>A0AAE3KNK1_9CYAN</name>
<dbReference type="Gene3D" id="3.40.50.300">
    <property type="entry name" value="P-loop containing nucleotide triphosphate hydrolases"/>
    <property type="match status" value="1"/>
</dbReference>
<keyword evidence="2" id="KW-1185">Reference proteome</keyword>
<dbReference type="AlphaFoldDB" id="A0AAE3KNK1"/>
<organism evidence="1 2">
    <name type="scientific">Limnofasciculus baicalensis BBK-W-15</name>
    <dbReference type="NCBI Taxonomy" id="2699891"/>
    <lineage>
        <taxon>Bacteria</taxon>
        <taxon>Bacillati</taxon>
        <taxon>Cyanobacteriota</taxon>
        <taxon>Cyanophyceae</taxon>
        <taxon>Coleofasciculales</taxon>
        <taxon>Coleofasciculaceae</taxon>
        <taxon>Limnofasciculus</taxon>
        <taxon>Limnofasciculus baicalensis</taxon>
    </lineage>
</organism>
<proteinExistence type="predicted"/>
<dbReference type="SUPFAM" id="SSF52540">
    <property type="entry name" value="P-loop containing nucleoside triphosphate hydrolases"/>
    <property type="match status" value="1"/>
</dbReference>
<reference evidence="1" key="1">
    <citation type="submission" date="2022-06" db="EMBL/GenBank/DDBJ databases">
        <title>New cyanobacteria of genus Symplocastrum in benthos of Lake Baikal.</title>
        <authorList>
            <person name="Sorokovikova E."/>
            <person name="Tikhonova I."/>
            <person name="Krasnopeev A."/>
            <person name="Evseev P."/>
            <person name="Gladkikh A."/>
            <person name="Belykh O."/>
        </authorList>
    </citation>
    <scope>NUCLEOTIDE SEQUENCE</scope>
    <source>
        <strain evidence="1">BBK-W-15</strain>
    </source>
</reference>
<dbReference type="GO" id="GO:0005524">
    <property type="term" value="F:ATP binding"/>
    <property type="evidence" value="ECO:0007669"/>
    <property type="project" value="UniProtKB-KW"/>
</dbReference>
<protein>
    <submittedName>
        <fullName evidence="1">ATP-binding protein</fullName>
    </submittedName>
</protein>
<evidence type="ECO:0000313" key="1">
    <source>
        <dbReference type="EMBL" id="MCP2728743.1"/>
    </source>
</evidence>
<dbReference type="InterPro" id="IPR027417">
    <property type="entry name" value="P-loop_NTPase"/>
</dbReference>
<keyword evidence="1" id="KW-0067">ATP-binding</keyword>
<accession>A0AAE3KNK1</accession>
<evidence type="ECO:0000313" key="2">
    <source>
        <dbReference type="Proteomes" id="UP001204953"/>
    </source>
</evidence>
<keyword evidence="1" id="KW-0547">Nucleotide-binding</keyword>
<comment type="caution">
    <text evidence="1">The sequence shown here is derived from an EMBL/GenBank/DDBJ whole genome shotgun (WGS) entry which is preliminary data.</text>
</comment>
<dbReference type="EMBL" id="JAMZMM010000072">
    <property type="protein sequence ID" value="MCP2728743.1"/>
    <property type="molecule type" value="Genomic_DNA"/>
</dbReference>
<dbReference type="RefSeq" id="WP_254011538.1">
    <property type="nucleotide sequence ID" value="NZ_JAMZMM010000072.1"/>
</dbReference>